<evidence type="ECO:0000313" key="3">
    <source>
        <dbReference type="EMBL" id="KIO10994.1"/>
    </source>
</evidence>
<evidence type="ECO:0000256" key="1">
    <source>
        <dbReference type="SAM" id="MobiDB-lite"/>
    </source>
</evidence>
<gene>
    <name evidence="2" type="ORF">M404DRAFT_821464</name>
    <name evidence="3" type="ORF">M404DRAFT_828610</name>
</gene>
<dbReference type="HOGENOM" id="CLU_1741337_0_0_1"/>
<dbReference type="EMBL" id="KN831950">
    <property type="protein sequence ID" value="KIO10994.1"/>
    <property type="molecule type" value="Genomic_DNA"/>
</dbReference>
<evidence type="ECO:0000313" key="2">
    <source>
        <dbReference type="EMBL" id="KIN99113.1"/>
    </source>
</evidence>
<feature type="region of interest" description="Disordered" evidence="1">
    <location>
        <begin position="81"/>
        <end position="116"/>
    </location>
</feature>
<feature type="compositionally biased region" description="Basic and acidic residues" evidence="1">
    <location>
        <begin position="81"/>
        <end position="98"/>
    </location>
</feature>
<protein>
    <submittedName>
        <fullName evidence="2">Uncharacterized protein</fullName>
    </submittedName>
</protein>
<evidence type="ECO:0000313" key="4">
    <source>
        <dbReference type="Proteomes" id="UP000054217"/>
    </source>
</evidence>
<name>A0A0C3NV74_PISTI</name>
<reference evidence="2 4" key="1">
    <citation type="submission" date="2014-04" db="EMBL/GenBank/DDBJ databases">
        <authorList>
            <consortium name="DOE Joint Genome Institute"/>
            <person name="Kuo A."/>
            <person name="Kohler A."/>
            <person name="Costa M.D."/>
            <person name="Nagy L.G."/>
            <person name="Floudas D."/>
            <person name="Copeland A."/>
            <person name="Barry K.W."/>
            <person name="Cichocki N."/>
            <person name="Veneault-Fourrey C."/>
            <person name="LaButti K."/>
            <person name="Lindquist E.A."/>
            <person name="Lipzen A."/>
            <person name="Lundell T."/>
            <person name="Morin E."/>
            <person name="Murat C."/>
            <person name="Sun H."/>
            <person name="Tunlid A."/>
            <person name="Henrissat B."/>
            <person name="Grigoriev I.V."/>
            <person name="Hibbett D.S."/>
            <person name="Martin F."/>
            <person name="Nordberg H.P."/>
            <person name="Cantor M.N."/>
            <person name="Hua S.X."/>
        </authorList>
    </citation>
    <scope>NUCLEOTIDE SEQUENCE [LARGE SCALE GENOMIC DNA]</scope>
    <source>
        <strain evidence="2 4">Marx 270</strain>
    </source>
</reference>
<accession>A0A0C3NV74</accession>
<reference evidence="4" key="2">
    <citation type="submission" date="2015-01" db="EMBL/GenBank/DDBJ databases">
        <title>Evolutionary Origins and Diversification of the Mycorrhizal Mutualists.</title>
        <authorList>
            <consortium name="DOE Joint Genome Institute"/>
            <consortium name="Mycorrhizal Genomics Consortium"/>
            <person name="Kohler A."/>
            <person name="Kuo A."/>
            <person name="Nagy L.G."/>
            <person name="Floudas D."/>
            <person name="Copeland A."/>
            <person name="Barry K.W."/>
            <person name="Cichocki N."/>
            <person name="Veneault-Fourrey C."/>
            <person name="LaButti K."/>
            <person name="Lindquist E.A."/>
            <person name="Lipzen A."/>
            <person name="Lundell T."/>
            <person name="Morin E."/>
            <person name="Murat C."/>
            <person name="Riley R."/>
            <person name="Ohm R."/>
            <person name="Sun H."/>
            <person name="Tunlid A."/>
            <person name="Henrissat B."/>
            <person name="Grigoriev I.V."/>
            <person name="Hibbett D.S."/>
            <person name="Martin F."/>
        </authorList>
    </citation>
    <scope>NUCLEOTIDE SEQUENCE [LARGE SCALE GENOMIC DNA]</scope>
    <source>
        <strain evidence="3 4">Marx 270</strain>
    </source>
</reference>
<dbReference type="EMBL" id="KN832008">
    <property type="protein sequence ID" value="KIN99113.1"/>
    <property type="molecule type" value="Genomic_DNA"/>
</dbReference>
<reference evidence="2" key="3">
    <citation type="submission" date="2015-02" db="EMBL/GenBank/DDBJ databases">
        <title>Evolutionary Origins and Diversification of the Mycorrhizal Mutualists.</title>
        <authorList>
            <consortium name="DOE Joint Genome Institute"/>
            <consortium name="Mycorrhizal Genomics Consortium"/>
            <person name="Kohler A."/>
            <person name="Kuo A."/>
            <person name="Nagy L.G."/>
            <person name="Floudas D."/>
            <person name="Copeland A."/>
            <person name="Barry K.W."/>
            <person name="Cichocki N."/>
            <person name="Veneault-Fourrey C."/>
            <person name="LaButti K."/>
            <person name="Lindquist E.A."/>
            <person name="Lipzen A."/>
            <person name="Lundell T."/>
            <person name="Morin E."/>
            <person name="Murat C."/>
            <person name="Riley R."/>
            <person name="Ohm R."/>
            <person name="Sun H."/>
            <person name="Tunlid A."/>
            <person name="Henrissat B."/>
            <person name="Grigoriev I.V."/>
            <person name="Hibbett D.S."/>
            <person name="Martin F."/>
        </authorList>
    </citation>
    <scope>NUCLEOTIDE SEQUENCE</scope>
    <source>
        <strain evidence="2">Marx 270</strain>
    </source>
</reference>
<keyword evidence="4" id="KW-1185">Reference proteome</keyword>
<dbReference type="Proteomes" id="UP000054217">
    <property type="component" value="Unassembled WGS sequence"/>
</dbReference>
<organism evidence="2 4">
    <name type="scientific">Pisolithus tinctorius Marx 270</name>
    <dbReference type="NCBI Taxonomy" id="870435"/>
    <lineage>
        <taxon>Eukaryota</taxon>
        <taxon>Fungi</taxon>
        <taxon>Dikarya</taxon>
        <taxon>Basidiomycota</taxon>
        <taxon>Agaricomycotina</taxon>
        <taxon>Agaricomycetes</taxon>
        <taxon>Agaricomycetidae</taxon>
        <taxon>Boletales</taxon>
        <taxon>Sclerodermatineae</taxon>
        <taxon>Pisolithaceae</taxon>
        <taxon>Pisolithus</taxon>
    </lineage>
</organism>
<proteinExistence type="predicted"/>
<sequence>MVEDTSPHASYDNGVVARRFIQTDLPMVSTSDTRCLGYFLFVIPCRYCRSMTTIRCDALHRGMQGGMEKVGARARDVWWDGKGRTPSREGDRDSRTSAERGYQSRQRYGHPSTRVHQTCSGDSEVWHLRRHYTRSFPVVTSKFQDTRVCI</sequence>
<dbReference type="AlphaFoldDB" id="A0A0C3NV74"/>